<dbReference type="PROSITE" id="PS50893">
    <property type="entry name" value="ABC_TRANSPORTER_2"/>
    <property type="match status" value="2"/>
</dbReference>
<evidence type="ECO:0000256" key="5">
    <source>
        <dbReference type="SAM" id="MobiDB-lite"/>
    </source>
</evidence>
<dbReference type="PANTHER" id="PTHR19211">
    <property type="entry name" value="ATP-BINDING TRANSPORT PROTEIN-RELATED"/>
    <property type="match status" value="1"/>
</dbReference>
<accession>A0A916XG08</accession>
<dbReference type="InterPro" id="IPR003593">
    <property type="entry name" value="AAA+_ATPase"/>
</dbReference>
<dbReference type="Gene3D" id="1.10.287.380">
    <property type="entry name" value="Valyl-tRNA synthetase, C-terminal domain"/>
    <property type="match status" value="1"/>
</dbReference>
<keyword evidence="8" id="KW-1185">Reference proteome</keyword>
<organism evidence="7 8">
    <name type="scientific">Chelatococcus reniformis</name>
    <dbReference type="NCBI Taxonomy" id="1494448"/>
    <lineage>
        <taxon>Bacteria</taxon>
        <taxon>Pseudomonadati</taxon>
        <taxon>Pseudomonadota</taxon>
        <taxon>Alphaproteobacteria</taxon>
        <taxon>Hyphomicrobiales</taxon>
        <taxon>Chelatococcaceae</taxon>
        <taxon>Chelatococcus</taxon>
    </lineage>
</organism>
<dbReference type="Gene3D" id="3.40.50.300">
    <property type="entry name" value="P-loop containing nucleotide triphosphate hydrolases"/>
    <property type="match status" value="2"/>
</dbReference>
<dbReference type="RefSeq" id="WP_188609955.1">
    <property type="nucleotide sequence ID" value="NZ_BMGG01000005.1"/>
</dbReference>
<protein>
    <submittedName>
        <fullName evidence="7">Glycosyl transferase family 1</fullName>
    </submittedName>
</protein>
<dbReference type="SMART" id="SM00382">
    <property type="entry name" value="AAA"/>
    <property type="match status" value="2"/>
</dbReference>
<dbReference type="InterPro" id="IPR003439">
    <property type="entry name" value="ABC_transporter-like_ATP-bd"/>
</dbReference>
<dbReference type="Pfam" id="PF16326">
    <property type="entry name" value="ABC_tran_CTD"/>
    <property type="match status" value="1"/>
</dbReference>
<dbReference type="AlphaFoldDB" id="A0A916XG08"/>
<keyword evidence="7" id="KW-0808">Transferase</keyword>
<dbReference type="Pfam" id="PF00005">
    <property type="entry name" value="ABC_tran"/>
    <property type="match status" value="2"/>
</dbReference>
<evidence type="ECO:0000256" key="2">
    <source>
        <dbReference type="ARBA" id="ARBA00022737"/>
    </source>
</evidence>
<dbReference type="FunFam" id="3.40.50.300:FF:000011">
    <property type="entry name" value="Putative ABC transporter ATP-binding component"/>
    <property type="match status" value="1"/>
</dbReference>
<dbReference type="PANTHER" id="PTHR19211:SF14">
    <property type="entry name" value="ATP-BINDING CASSETTE SUB-FAMILY F MEMBER 1"/>
    <property type="match status" value="1"/>
</dbReference>
<dbReference type="EMBL" id="BMGG01000005">
    <property type="protein sequence ID" value="GGC69181.1"/>
    <property type="molecule type" value="Genomic_DNA"/>
</dbReference>
<feature type="domain" description="ABC transporter" evidence="6">
    <location>
        <begin position="2"/>
        <end position="243"/>
    </location>
</feature>
<dbReference type="Pfam" id="PF12848">
    <property type="entry name" value="ABC_tran_Xtn"/>
    <property type="match status" value="1"/>
</dbReference>
<dbReference type="InterPro" id="IPR027417">
    <property type="entry name" value="P-loop_NTPase"/>
</dbReference>
<reference evidence="7" key="2">
    <citation type="submission" date="2020-09" db="EMBL/GenBank/DDBJ databases">
        <authorList>
            <person name="Sun Q."/>
            <person name="Zhou Y."/>
        </authorList>
    </citation>
    <scope>NUCLEOTIDE SEQUENCE</scope>
    <source>
        <strain evidence="7">CGMCC 1.12919</strain>
    </source>
</reference>
<sequence>MLHINDLTYRLGPRVLFDKASAAVPDGARVGLVGRNGAGKSTLFRLLLGDIASESGSVSLPRHRRIGAVAQEAPGGPETLLEVVLAADTERAALMAEAETTGDPMRRADIETRLIDIDAHSAPARAASILHGLGFDAAAQTRPCASFSGGWRMRVALAAVLFSEPDLLLLDEPTNYLDIEGTLWLYDFLGRYRHTAIVISHDRELLDEAVDHILHLDRGKLTLYRGGYTAFDRQRREKMALQAAARGKQEAERKHLMAFVDRFRAKASKARQAQSRLKRLEKMEPIAAMTDEEVLPFNLPAPPRALAPPLIAMEGVAAGYGDRTVLRGLNLSLSPDDRVALLGQNGNGKSTFAKLLAGRLAPLAGTLTRSSKLSVAYFAQHQLDELTPGATPFQHVAELMPGAPEAKIRARAAQMGLPGQKGDTPVSALSGGERARLTMGLAAFEGPHLLILDEPTNHLDIDSRQALMEAINDYPGAVILVSHDRFLVEACVERLWLVAEGTVRTFDGDLDDYRKLVLTGPAPERSNTTSGGEQADRRRQTAERRQALAPLRKRLDVLETRIGKLSAAIEKVDTALATPDTFARNPAKAAELSKMRADAAQALATAEDEWLTVSSEIEAASA</sequence>
<dbReference type="CDD" id="cd03221">
    <property type="entry name" value="ABCF_EF-3"/>
    <property type="match status" value="2"/>
</dbReference>
<evidence type="ECO:0000313" key="8">
    <source>
        <dbReference type="Proteomes" id="UP000637002"/>
    </source>
</evidence>
<dbReference type="GO" id="GO:0016740">
    <property type="term" value="F:transferase activity"/>
    <property type="evidence" value="ECO:0007669"/>
    <property type="project" value="UniProtKB-KW"/>
</dbReference>
<dbReference type="InterPro" id="IPR050611">
    <property type="entry name" value="ABCF"/>
</dbReference>
<dbReference type="GO" id="GO:0003677">
    <property type="term" value="F:DNA binding"/>
    <property type="evidence" value="ECO:0007669"/>
    <property type="project" value="InterPro"/>
</dbReference>
<name>A0A916XG08_9HYPH</name>
<dbReference type="Proteomes" id="UP000637002">
    <property type="component" value="Unassembled WGS sequence"/>
</dbReference>
<dbReference type="SUPFAM" id="SSF52540">
    <property type="entry name" value="P-loop containing nucleoside triphosphate hydrolases"/>
    <property type="match status" value="2"/>
</dbReference>
<comment type="similarity">
    <text evidence="1">Belongs to the ABC transporter superfamily.</text>
</comment>
<keyword evidence="2" id="KW-0677">Repeat</keyword>
<evidence type="ECO:0000313" key="7">
    <source>
        <dbReference type="EMBL" id="GGC69181.1"/>
    </source>
</evidence>
<evidence type="ECO:0000256" key="4">
    <source>
        <dbReference type="ARBA" id="ARBA00022840"/>
    </source>
</evidence>
<dbReference type="PROSITE" id="PS00211">
    <property type="entry name" value="ABC_TRANSPORTER_1"/>
    <property type="match status" value="2"/>
</dbReference>
<dbReference type="InterPro" id="IPR032524">
    <property type="entry name" value="ABC_tran_C"/>
</dbReference>
<reference evidence="7" key="1">
    <citation type="journal article" date="2014" name="Int. J. Syst. Evol. Microbiol.">
        <title>Complete genome sequence of Corynebacterium casei LMG S-19264T (=DSM 44701T), isolated from a smear-ripened cheese.</title>
        <authorList>
            <consortium name="US DOE Joint Genome Institute (JGI-PGF)"/>
            <person name="Walter F."/>
            <person name="Albersmeier A."/>
            <person name="Kalinowski J."/>
            <person name="Ruckert C."/>
        </authorList>
    </citation>
    <scope>NUCLEOTIDE SEQUENCE</scope>
    <source>
        <strain evidence="7">CGMCC 1.12919</strain>
    </source>
</reference>
<dbReference type="InterPro" id="IPR017871">
    <property type="entry name" value="ABC_transporter-like_CS"/>
</dbReference>
<feature type="region of interest" description="Disordered" evidence="5">
    <location>
        <begin position="519"/>
        <end position="545"/>
    </location>
</feature>
<comment type="caution">
    <text evidence="7">The sequence shown here is derived from an EMBL/GenBank/DDBJ whole genome shotgun (WGS) entry which is preliminary data.</text>
</comment>
<dbReference type="GO" id="GO:0016887">
    <property type="term" value="F:ATP hydrolysis activity"/>
    <property type="evidence" value="ECO:0007669"/>
    <property type="project" value="InterPro"/>
</dbReference>
<keyword evidence="4" id="KW-0067">ATP-binding</keyword>
<feature type="domain" description="ABC transporter" evidence="6">
    <location>
        <begin position="311"/>
        <end position="525"/>
    </location>
</feature>
<proteinExistence type="inferred from homology"/>
<evidence type="ECO:0000259" key="6">
    <source>
        <dbReference type="PROSITE" id="PS50893"/>
    </source>
</evidence>
<evidence type="ECO:0000256" key="1">
    <source>
        <dbReference type="ARBA" id="ARBA00005417"/>
    </source>
</evidence>
<keyword evidence="3" id="KW-0547">Nucleotide-binding</keyword>
<feature type="compositionally biased region" description="Basic and acidic residues" evidence="5">
    <location>
        <begin position="534"/>
        <end position="545"/>
    </location>
</feature>
<dbReference type="GO" id="GO:0005524">
    <property type="term" value="F:ATP binding"/>
    <property type="evidence" value="ECO:0007669"/>
    <property type="project" value="UniProtKB-KW"/>
</dbReference>
<evidence type="ECO:0000256" key="3">
    <source>
        <dbReference type="ARBA" id="ARBA00022741"/>
    </source>
</evidence>
<gene>
    <name evidence="7" type="ORF">GCM10010994_29640</name>
</gene>
<dbReference type="InterPro" id="IPR037118">
    <property type="entry name" value="Val-tRNA_synth_C_sf"/>
</dbReference>
<dbReference type="InterPro" id="IPR032781">
    <property type="entry name" value="ABC_tran_Xtn"/>
</dbReference>